<feature type="region of interest" description="Disordered" evidence="1">
    <location>
        <begin position="213"/>
        <end position="296"/>
    </location>
</feature>
<evidence type="ECO:0000256" key="1">
    <source>
        <dbReference type="SAM" id="MobiDB-lite"/>
    </source>
</evidence>
<organism evidence="2">
    <name type="scientific">Tanacetum cinerariifolium</name>
    <name type="common">Dalmatian daisy</name>
    <name type="synonym">Chrysanthemum cinerariifolium</name>
    <dbReference type="NCBI Taxonomy" id="118510"/>
    <lineage>
        <taxon>Eukaryota</taxon>
        <taxon>Viridiplantae</taxon>
        <taxon>Streptophyta</taxon>
        <taxon>Embryophyta</taxon>
        <taxon>Tracheophyta</taxon>
        <taxon>Spermatophyta</taxon>
        <taxon>Magnoliopsida</taxon>
        <taxon>eudicotyledons</taxon>
        <taxon>Gunneridae</taxon>
        <taxon>Pentapetalae</taxon>
        <taxon>asterids</taxon>
        <taxon>campanulids</taxon>
        <taxon>Asterales</taxon>
        <taxon>Asteraceae</taxon>
        <taxon>Asteroideae</taxon>
        <taxon>Anthemideae</taxon>
        <taxon>Anthemidinae</taxon>
        <taxon>Tanacetum</taxon>
    </lineage>
</organism>
<gene>
    <name evidence="2" type="ORF">Tci_598816</name>
</gene>
<protein>
    <submittedName>
        <fullName evidence="2">Uncharacterized protein</fullName>
    </submittedName>
</protein>
<reference evidence="2" key="1">
    <citation type="journal article" date="2019" name="Sci. Rep.">
        <title>Draft genome of Tanacetum cinerariifolium, the natural source of mosquito coil.</title>
        <authorList>
            <person name="Yamashiro T."/>
            <person name="Shiraishi A."/>
            <person name="Satake H."/>
            <person name="Nakayama K."/>
        </authorList>
    </citation>
    <scope>NUCLEOTIDE SEQUENCE</scope>
</reference>
<name>A0A699JDE0_TANCI</name>
<accession>A0A699JDE0</accession>
<proteinExistence type="predicted"/>
<evidence type="ECO:0000313" key="2">
    <source>
        <dbReference type="EMBL" id="GFA26844.1"/>
    </source>
</evidence>
<sequence>MRQLRAPQFAEKFLHQHGGLRAVFEVRMRDLEVARIGQAVTANGAEVRQAQYTAVVLANIAARRAVEQLDAEFQATGQDNDLLRFDLQQPQFAGDAQSTLLRHHQPLAVGIEECPLHGAVGRVDVDAYAFSLFGTGSASQGVQTVDEVSGFSRNVERVPAQAIWSDRALLLARDLSLKALITRMRGGRLDAVKPGAPGFGARYGGSSYKADFPDRGPPFHDRRFHARNSAPPAEGPVGGSRRRHSQGPRRVVPRNVALETGRARRHARQQGASLSSGTGGQRLCRAGPGQQSLPSGALGLTGRPGGAEPAGCAEDLCASAYCAARRTQRNLLSRGLGQQGTDGGVCRAVIGRRHPGHPDRLGVAIAQLVHGAGV</sequence>
<comment type="caution">
    <text evidence="2">The sequence shown here is derived from an EMBL/GenBank/DDBJ whole genome shotgun (WGS) entry which is preliminary data.</text>
</comment>
<dbReference type="AlphaFoldDB" id="A0A699JDE0"/>
<dbReference type="EMBL" id="BKCJ010395536">
    <property type="protein sequence ID" value="GFA26844.1"/>
    <property type="molecule type" value="Genomic_DNA"/>
</dbReference>